<dbReference type="EMBL" id="VTWU01000004">
    <property type="protein sequence ID" value="KAA9332393.1"/>
    <property type="molecule type" value="Genomic_DNA"/>
</dbReference>
<keyword evidence="2" id="KW-1185">Reference proteome</keyword>
<sequence>MAFTEDAGSIIPLEEGVEMTRLYRDANLNENKGVFIGNDLLQQLTAPNTGATGIRFYFGMDGDNKLTLVLVGVNSEGRDLTSRVGNRGQLVPPCSDPTSPLCPE</sequence>
<accession>A0A7L5A0L3</accession>
<organism evidence="1 2">
    <name type="scientific">Hymenobacter busanensis</name>
    <dbReference type="NCBI Taxonomy" id="2607656"/>
    <lineage>
        <taxon>Bacteria</taxon>
        <taxon>Pseudomonadati</taxon>
        <taxon>Bacteroidota</taxon>
        <taxon>Cytophagia</taxon>
        <taxon>Cytophagales</taxon>
        <taxon>Hymenobacteraceae</taxon>
        <taxon>Hymenobacter</taxon>
    </lineage>
</organism>
<name>A0A7L5A0L3_9BACT</name>
<dbReference type="Proteomes" id="UP000326380">
    <property type="component" value="Unassembled WGS sequence"/>
</dbReference>
<gene>
    <name evidence="1" type="ORF">F0P96_13040</name>
</gene>
<protein>
    <submittedName>
        <fullName evidence="1">Uncharacterized protein</fullName>
    </submittedName>
</protein>
<dbReference type="AlphaFoldDB" id="A0A7L5A0L3"/>
<evidence type="ECO:0000313" key="2">
    <source>
        <dbReference type="Proteomes" id="UP000326380"/>
    </source>
</evidence>
<comment type="caution">
    <text evidence="1">The sequence shown here is derived from an EMBL/GenBank/DDBJ whole genome shotgun (WGS) entry which is preliminary data.</text>
</comment>
<evidence type="ECO:0000313" key="1">
    <source>
        <dbReference type="EMBL" id="KAA9332393.1"/>
    </source>
</evidence>
<proteinExistence type="predicted"/>
<dbReference type="RefSeq" id="WP_151079334.1">
    <property type="nucleotide sequence ID" value="NZ_CP047647.1"/>
</dbReference>
<reference evidence="1 2" key="1">
    <citation type="submission" date="2019-09" db="EMBL/GenBank/DDBJ databases">
        <title>Genome sequence of Hymenobacter sp. M3.</title>
        <authorList>
            <person name="Srinivasan S."/>
        </authorList>
    </citation>
    <scope>NUCLEOTIDE SEQUENCE [LARGE SCALE GENOMIC DNA]</scope>
    <source>
        <strain evidence="1 2">M3</strain>
    </source>
</reference>